<comment type="function">
    <text evidence="6">Methylates ribosomal protein L11.</text>
</comment>
<reference evidence="7 8" key="1">
    <citation type="submission" date="2018-12" db="EMBL/GenBank/DDBJ databases">
        <title>Legionella sp,whole genome shotgun sequence.</title>
        <authorList>
            <person name="Wu H."/>
        </authorList>
    </citation>
    <scope>NUCLEOTIDE SEQUENCE [LARGE SCALE GENOMIC DNA]</scope>
    <source>
        <strain evidence="8">km714</strain>
    </source>
</reference>
<dbReference type="NCBIfam" id="TIGR00406">
    <property type="entry name" value="prmA"/>
    <property type="match status" value="1"/>
</dbReference>
<evidence type="ECO:0000256" key="5">
    <source>
        <dbReference type="ARBA" id="ARBA00022691"/>
    </source>
</evidence>
<dbReference type="InterPro" id="IPR050078">
    <property type="entry name" value="Ribosomal_L11_MeTrfase_PrmA"/>
</dbReference>
<sequence>MNVFQLQIECRRDEAEQLDELLDTTGALSITMTDKHDDAILEPELGTTPLWPNVVIHALFEEKELAQHAEKILLLSHPHLTAVCNELPEQDWARACLKDFKPLQFGKRLWICPSWLTPPDAEAVNLVLDPGLAFGTGTHATTSLCLTWLEQAPLAQKTIIDYGCGSGILALAALKLGAQHAYAVDIDAQALLATQENAKGNDIPPAQLSVSFPDSLNTKADILIANILLSPLLKLRERFYELLKNNGILVVSGVLAEQVDSLLGEYNEQFLHENTLIQGDWALVIFKKL</sequence>
<proteinExistence type="inferred from homology"/>
<name>A0A3S1CMI6_9GAMM</name>
<dbReference type="Proteomes" id="UP000288012">
    <property type="component" value="Unassembled WGS sequence"/>
</dbReference>
<feature type="binding site" evidence="6">
    <location>
        <position position="226"/>
    </location>
    <ligand>
        <name>S-adenosyl-L-methionine</name>
        <dbReference type="ChEBI" id="CHEBI:59789"/>
    </ligand>
</feature>
<dbReference type="GO" id="GO:0016279">
    <property type="term" value="F:protein-lysine N-methyltransferase activity"/>
    <property type="evidence" value="ECO:0007669"/>
    <property type="project" value="TreeGrafter"/>
</dbReference>
<comment type="similarity">
    <text evidence="1 6">Belongs to the methyltransferase superfamily. PrmA family.</text>
</comment>
<feature type="binding site" evidence="6">
    <location>
        <position position="163"/>
    </location>
    <ligand>
        <name>S-adenosyl-L-methionine</name>
        <dbReference type="ChEBI" id="CHEBI:59789"/>
    </ligand>
</feature>
<dbReference type="GO" id="GO:0032259">
    <property type="term" value="P:methylation"/>
    <property type="evidence" value="ECO:0007669"/>
    <property type="project" value="UniProtKB-KW"/>
</dbReference>
<keyword evidence="5 6" id="KW-0949">S-adenosyl-L-methionine</keyword>
<dbReference type="GO" id="GO:0005840">
    <property type="term" value="C:ribosome"/>
    <property type="evidence" value="ECO:0007669"/>
    <property type="project" value="UniProtKB-KW"/>
</dbReference>
<dbReference type="HAMAP" id="MF_00735">
    <property type="entry name" value="Methyltr_PrmA"/>
    <property type="match status" value="1"/>
</dbReference>
<evidence type="ECO:0000313" key="7">
    <source>
        <dbReference type="EMBL" id="RUQ90798.1"/>
    </source>
</evidence>
<dbReference type="PANTHER" id="PTHR43648">
    <property type="entry name" value="ELECTRON TRANSFER FLAVOPROTEIN BETA SUBUNIT LYSINE METHYLTRANSFERASE"/>
    <property type="match status" value="1"/>
</dbReference>
<keyword evidence="7" id="KW-0689">Ribosomal protein</keyword>
<accession>A0A3S1CMI6</accession>
<dbReference type="EC" id="2.1.1.-" evidence="6"/>
<evidence type="ECO:0000256" key="2">
    <source>
        <dbReference type="ARBA" id="ARBA00022490"/>
    </source>
</evidence>
<evidence type="ECO:0000313" key="8">
    <source>
        <dbReference type="Proteomes" id="UP000288012"/>
    </source>
</evidence>
<comment type="subcellular location">
    <subcellularLocation>
        <location evidence="6">Cytoplasm</location>
    </subcellularLocation>
</comment>
<evidence type="ECO:0000256" key="6">
    <source>
        <dbReference type="HAMAP-Rule" id="MF_00735"/>
    </source>
</evidence>
<protein>
    <recommendedName>
        <fullName evidence="6">Ribosomal protein L11 methyltransferase</fullName>
        <shortName evidence="6">L11 Mtase</shortName>
        <ecNumber evidence="6">2.1.1.-</ecNumber>
    </recommendedName>
</protein>
<dbReference type="SUPFAM" id="SSF53335">
    <property type="entry name" value="S-adenosyl-L-methionine-dependent methyltransferases"/>
    <property type="match status" value="1"/>
</dbReference>
<dbReference type="AlphaFoldDB" id="A0A3S1CMI6"/>
<gene>
    <name evidence="6" type="primary">prmA</name>
    <name evidence="7" type="ORF">EKM59_01635</name>
</gene>
<dbReference type="CDD" id="cd02440">
    <property type="entry name" value="AdoMet_MTases"/>
    <property type="match status" value="1"/>
</dbReference>
<keyword evidence="8" id="KW-1185">Reference proteome</keyword>
<feature type="binding site" evidence="6">
    <location>
        <position position="185"/>
    </location>
    <ligand>
        <name>S-adenosyl-L-methionine</name>
        <dbReference type="ChEBI" id="CHEBI:59789"/>
    </ligand>
</feature>
<comment type="catalytic activity">
    <reaction evidence="6">
        <text>L-lysyl-[protein] + 3 S-adenosyl-L-methionine = N(6),N(6),N(6)-trimethyl-L-lysyl-[protein] + 3 S-adenosyl-L-homocysteine + 3 H(+)</text>
        <dbReference type="Rhea" id="RHEA:54192"/>
        <dbReference type="Rhea" id="RHEA-COMP:9752"/>
        <dbReference type="Rhea" id="RHEA-COMP:13826"/>
        <dbReference type="ChEBI" id="CHEBI:15378"/>
        <dbReference type="ChEBI" id="CHEBI:29969"/>
        <dbReference type="ChEBI" id="CHEBI:57856"/>
        <dbReference type="ChEBI" id="CHEBI:59789"/>
        <dbReference type="ChEBI" id="CHEBI:61961"/>
    </reaction>
</comment>
<dbReference type="Pfam" id="PF06325">
    <property type="entry name" value="PrmA"/>
    <property type="match status" value="1"/>
</dbReference>
<evidence type="ECO:0000256" key="3">
    <source>
        <dbReference type="ARBA" id="ARBA00022603"/>
    </source>
</evidence>
<comment type="caution">
    <text evidence="7">The sequence shown here is derived from an EMBL/GenBank/DDBJ whole genome shotgun (WGS) entry which is preliminary data.</text>
</comment>
<feature type="binding site" evidence="6">
    <location>
        <position position="142"/>
    </location>
    <ligand>
        <name>S-adenosyl-L-methionine</name>
        <dbReference type="ChEBI" id="CHEBI:59789"/>
    </ligand>
</feature>
<evidence type="ECO:0000256" key="4">
    <source>
        <dbReference type="ARBA" id="ARBA00022679"/>
    </source>
</evidence>
<dbReference type="EMBL" id="RZGR01000003">
    <property type="protein sequence ID" value="RUQ90798.1"/>
    <property type="molecule type" value="Genomic_DNA"/>
</dbReference>
<dbReference type="Gene3D" id="3.40.50.150">
    <property type="entry name" value="Vaccinia Virus protein VP39"/>
    <property type="match status" value="1"/>
</dbReference>
<dbReference type="PANTHER" id="PTHR43648:SF1">
    <property type="entry name" value="ELECTRON TRANSFER FLAVOPROTEIN BETA SUBUNIT LYSINE METHYLTRANSFERASE"/>
    <property type="match status" value="1"/>
</dbReference>
<dbReference type="InterPro" id="IPR029063">
    <property type="entry name" value="SAM-dependent_MTases_sf"/>
</dbReference>
<dbReference type="PIRSF" id="PIRSF000401">
    <property type="entry name" value="RPL11_MTase"/>
    <property type="match status" value="1"/>
</dbReference>
<keyword evidence="7" id="KW-0687">Ribonucleoprotein</keyword>
<evidence type="ECO:0000256" key="1">
    <source>
        <dbReference type="ARBA" id="ARBA00009741"/>
    </source>
</evidence>
<keyword evidence="3 6" id="KW-0489">Methyltransferase</keyword>
<keyword evidence="4 6" id="KW-0808">Transferase</keyword>
<dbReference type="GO" id="GO:0005829">
    <property type="term" value="C:cytosol"/>
    <property type="evidence" value="ECO:0007669"/>
    <property type="project" value="TreeGrafter"/>
</dbReference>
<keyword evidence="2 6" id="KW-0963">Cytoplasm</keyword>
<organism evidence="7 8">
    <name type="scientific">Legionella septentrionalis</name>
    <dbReference type="NCBI Taxonomy" id="2498109"/>
    <lineage>
        <taxon>Bacteria</taxon>
        <taxon>Pseudomonadati</taxon>
        <taxon>Pseudomonadota</taxon>
        <taxon>Gammaproteobacteria</taxon>
        <taxon>Legionellales</taxon>
        <taxon>Legionellaceae</taxon>
        <taxon>Legionella</taxon>
    </lineage>
</organism>
<dbReference type="InterPro" id="IPR004498">
    <property type="entry name" value="Ribosomal_PrmA_MeTrfase"/>
</dbReference>